<dbReference type="PRINTS" id="PR00039">
    <property type="entry name" value="HTHLYSR"/>
</dbReference>
<dbReference type="Gene3D" id="3.40.190.290">
    <property type="match status" value="1"/>
</dbReference>
<dbReference type="PROSITE" id="PS50931">
    <property type="entry name" value="HTH_LYSR"/>
    <property type="match status" value="1"/>
</dbReference>
<evidence type="ECO:0000256" key="3">
    <source>
        <dbReference type="ARBA" id="ARBA00023125"/>
    </source>
</evidence>
<evidence type="ECO:0000313" key="6">
    <source>
        <dbReference type="EMBL" id="GES35622.1"/>
    </source>
</evidence>
<dbReference type="Pfam" id="PF00126">
    <property type="entry name" value="HTH_1"/>
    <property type="match status" value="1"/>
</dbReference>
<evidence type="ECO:0000259" key="5">
    <source>
        <dbReference type="PROSITE" id="PS50931"/>
    </source>
</evidence>
<proteinExistence type="inferred from homology"/>
<accession>A0ABQ0YGE8</accession>
<protein>
    <submittedName>
        <fullName evidence="6">Probable transcriptional regulator, LysR family</fullName>
    </submittedName>
</protein>
<dbReference type="Pfam" id="PF03466">
    <property type="entry name" value="LysR_substrate"/>
    <property type="match status" value="1"/>
</dbReference>
<keyword evidence="2" id="KW-0805">Transcription regulation</keyword>
<dbReference type="SUPFAM" id="SSF53850">
    <property type="entry name" value="Periplasmic binding protein-like II"/>
    <property type="match status" value="1"/>
</dbReference>
<evidence type="ECO:0000313" key="7">
    <source>
        <dbReference type="Proteomes" id="UP000325466"/>
    </source>
</evidence>
<organism evidence="6 7">
    <name type="scientific">Rhodococcus aetherivorans</name>
    <dbReference type="NCBI Taxonomy" id="191292"/>
    <lineage>
        <taxon>Bacteria</taxon>
        <taxon>Bacillati</taxon>
        <taxon>Actinomycetota</taxon>
        <taxon>Actinomycetes</taxon>
        <taxon>Mycobacteriales</taxon>
        <taxon>Nocardiaceae</taxon>
        <taxon>Rhodococcus</taxon>
    </lineage>
</organism>
<evidence type="ECO:0000256" key="1">
    <source>
        <dbReference type="ARBA" id="ARBA00009437"/>
    </source>
</evidence>
<dbReference type="InterPro" id="IPR000847">
    <property type="entry name" value="LysR_HTH_N"/>
</dbReference>
<dbReference type="PANTHER" id="PTHR30419">
    <property type="entry name" value="HTH-TYPE TRANSCRIPTIONAL REGULATOR YBHD"/>
    <property type="match status" value="1"/>
</dbReference>
<gene>
    <name evidence="6" type="ORF">RAJCM14343_0871</name>
</gene>
<keyword evidence="3" id="KW-0238">DNA-binding</keyword>
<sequence>MDAHHGATRVGIGDEVRMDARQLRYFLAVVDEGGINRAAETLLIAQPSLSQSIAALERELGVPLFHRVGRRLVLSDAGRTLIGPARVVLRDLEDAKASVEALKGLRSGRVDLITMPSPGIEPLTTILTSFSHTYPSVIINAEAAFTPDEVLHAVRTGICEVGILGSPEEVRAAELDVVALESQPLILISGPNADTPDRPEIRRSELSGFRLIVSQRGSLMRTLVDEVLASGVEATIVAEVAHRTSIMPMVLSGFGQAVMPSSWAPSARQAGARVHRIIPESYLHVAAVSRRTHLTPPACTLMDEARRYAARTPAAWEVPPGVTPRSRSRSQ</sequence>
<dbReference type="InterPro" id="IPR036388">
    <property type="entry name" value="WH-like_DNA-bd_sf"/>
</dbReference>
<dbReference type="CDD" id="cd05466">
    <property type="entry name" value="PBP2_LTTR_substrate"/>
    <property type="match status" value="1"/>
</dbReference>
<dbReference type="Proteomes" id="UP000325466">
    <property type="component" value="Unassembled WGS sequence"/>
</dbReference>
<feature type="domain" description="HTH lysR-type" evidence="5">
    <location>
        <begin position="18"/>
        <end position="75"/>
    </location>
</feature>
<dbReference type="Gene3D" id="1.10.10.10">
    <property type="entry name" value="Winged helix-like DNA-binding domain superfamily/Winged helix DNA-binding domain"/>
    <property type="match status" value="1"/>
</dbReference>
<dbReference type="EMBL" id="BLAH01000026">
    <property type="protein sequence ID" value="GES35622.1"/>
    <property type="molecule type" value="Genomic_DNA"/>
</dbReference>
<keyword evidence="7" id="KW-1185">Reference proteome</keyword>
<evidence type="ECO:0000256" key="2">
    <source>
        <dbReference type="ARBA" id="ARBA00023015"/>
    </source>
</evidence>
<comment type="caution">
    <text evidence="6">The sequence shown here is derived from an EMBL/GenBank/DDBJ whole genome shotgun (WGS) entry which is preliminary data.</text>
</comment>
<dbReference type="InterPro" id="IPR050950">
    <property type="entry name" value="HTH-type_LysR_regulators"/>
</dbReference>
<dbReference type="InterPro" id="IPR036390">
    <property type="entry name" value="WH_DNA-bd_sf"/>
</dbReference>
<comment type="similarity">
    <text evidence="1">Belongs to the LysR transcriptional regulatory family.</text>
</comment>
<name>A0ABQ0YGE8_9NOCA</name>
<dbReference type="SUPFAM" id="SSF46785">
    <property type="entry name" value="Winged helix' DNA-binding domain"/>
    <property type="match status" value="1"/>
</dbReference>
<evidence type="ECO:0000256" key="4">
    <source>
        <dbReference type="ARBA" id="ARBA00023163"/>
    </source>
</evidence>
<reference evidence="6 7" key="1">
    <citation type="journal article" date="2018" name="Biodegradation">
        <title>1,4-Dioxane degradation characteristics of Rhodococcus aetherivorans JCM 14343.</title>
        <authorList>
            <person name="Inoue D."/>
            <person name="Tsunoda T."/>
            <person name="Yamamoto N."/>
            <person name="Ike M."/>
            <person name="Sei K."/>
        </authorList>
    </citation>
    <scope>NUCLEOTIDE SEQUENCE [LARGE SCALE GENOMIC DNA]</scope>
    <source>
        <strain evidence="6 7">JCM 14343</strain>
    </source>
</reference>
<dbReference type="InterPro" id="IPR005119">
    <property type="entry name" value="LysR_subst-bd"/>
</dbReference>
<keyword evidence="4" id="KW-0804">Transcription</keyword>